<dbReference type="SMART" id="SM00220">
    <property type="entry name" value="S_TKc"/>
    <property type="match status" value="1"/>
</dbReference>
<keyword evidence="8" id="KW-1185">Reference proteome</keyword>
<dbReference type="GO" id="GO:0007165">
    <property type="term" value="P:signal transduction"/>
    <property type="evidence" value="ECO:0007669"/>
    <property type="project" value="TreeGrafter"/>
</dbReference>
<dbReference type="PROSITE" id="PS00107">
    <property type="entry name" value="PROTEIN_KINASE_ATP"/>
    <property type="match status" value="1"/>
</dbReference>
<protein>
    <submittedName>
        <fullName evidence="9">Mitogen-activated protein kinase kinase kinase 20-like</fullName>
    </submittedName>
</protein>
<evidence type="ECO:0000256" key="4">
    <source>
        <dbReference type="ARBA" id="ARBA00022840"/>
    </source>
</evidence>
<keyword evidence="2 5" id="KW-0547">Nucleotide-binding</keyword>
<dbReference type="GO" id="GO:0004674">
    <property type="term" value="F:protein serine/threonine kinase activity"/>
    <property type="evidence" value="ECO:0007669"/>
    <property type="project" value="UniProtKB-KW"/>
</dbReference>
<proteinExistence type="inferred from homology"/>
<evidence type="ECO:0000256" key="5">
    <source>
        <dbReference type="PROSITE-ProRule" id="PRU10141"/>
    </source>
</evidence>
<keyword evidence="3" id="KW-0418">Kinase</keyword>
<evidence type="ECO:0000256" key="1">
    <source>
        <dbReference type="ARBA" id="ARBA00022679"/>
    </source>
</evidence>
<dbReference type="InterPro" id="IPR008271">
    <property type="entry name" value="Ser/Thr_kinase_AS"/>
</dbReference>
<dbReference type="Gene3D" id="1.10.510.10">
    <property type="entry name" value="Transferase(Phosphotransferase) domain 1"/>
    <property type="match status" value="1"/>
</dbReference>
<dbReference type="Pfam" id="PF00069">
    <property type="entry name" value="Pkinase"/>
    <property type="match status" value="1"/>
</dbReference>
<dbReference type="PROSITE" id="PS00108">
    <property type="entry name" value="PROTEIN_KINASE_ST"/>
    <property type="match status" value="1"/>
</dbReference>
<keyword evidence="4 5" id="KW-0067">ATP-binding</keyword>
<keyword evidence="6" id="KW-0723">Serine/threonine-protein kinase</keyword>
<evidence type="ECO:0000256" key="2">
    <source>
        <dbReference type="ARBA" id="ARBA00022741"/>
    </source>
</evidence>
<dbReference type="RefSeq" id="XP_018466261.2">
    <property type="nucleotide sequence ID" value="XM_018610759.2"/>
</dbReference>
<dbReference type="GeneID" id="108837739"/>
<sequence>MQTNEEFVKLLGEGAYGFVNLVRYNNSDDNSSFLSAVKNSYQEDYASLQRELHVLLQLRGCPRIVTCHGDSLQQSFSRFGEKLHKPQLEYASEGSLNAFMNNYADRKLPEPLIKDFARMVLEGLVSVHGHGYVHCDIKPDNILVFPRQDSYEIKICDFGNSLEIGEVPLCWEINFPWLGTAIYMSPESVRDGIASTSLDLWSVGCLVLEMYTGVIPWKGVELDDIAARLLSGQAPEIPETLPSDAKDFIQTCFSREPEGRGSAHGLLFHPFLPRPEVEEEEEKKTEEKTTKSFLLNLFKLRIRGTSSNKKLTTDAVDVSDKKPLKLRFWKTKTTQFKRTLNKVLRLKKSTNFSLVSVH</sequence>
<reference evidence="9" key="2">
    <citation type="submission" date="2025-08" db="UniProtKB">
        <authorList>
            <consortium name="RefSeq"/>
        </authorList>
    </citation>
    <scope>IDENTIFICATION</scope>
    <source>
        <tissue evidence="9">Leaf</tissue>
    </source>
</reference>
<dbReference type="SUPFAM" id="SSF56112">
    <property type="entry name" value="Protein kinase-like (PK-like)"/>
    <property type="match status" value="1"/>
</dbReference>
<dbReference type="Proteomes" id="UP000504610">
    <property type="component" value="Chromosome 8"/>
</dbReference>
<feature type="binding site" evidence="5">
    <location>
        <position position="38"/>
    </location>
    <ligand>
        <name>ATP</name>
        <dbReference type="ChEBI" id="CHEBI:30616"/>
    </ligand>
</feature>
<evidence type="ECO:0000256" key="3">
    <source>
        <dbReference type="ARBA" id="ARBA00022777"/>
    </source>
</evidence>
<reference evidence="8" key="1">
    <citation type="journal article" date="2019" name="Database">
        <title>The radish genome database (RadishGD): an integrated information resource for radish genomics.</title>
        <authorList>
            <person name="Yu H.J."/>
            <person name="Baek S."/>
            <person name="Lee Y.J."/>
            <person name="Cho A."/>
            <person name="Mun J.H."/>
        </authorList>
    </citation>
    <scope>NUCLEOTIDE SEQUENCE [LARGE SCALE GENOMIC DNA]</scope>
    <source>
        <strain evidence="8">cv. WK10039</strain>
    </source>
</reference>
<dbReference type="AlphaFoldDB" id="A0A6J0M3N5"/>
<dbReference type="PANTHER" id="PTHR48011:SF19">
    <property type="entry name" value="PROTEIN KINASE DOMAIN-CONTAINING PROTEIN"/>
    <property type="match status" value="1"/>
</dbReference>
<evidence type="ECO:0000256" key="6">
    <source>
        <dbReference type="RuleBase" id="RU000304"/>
    </source>
</evidence>
<dbReference type="InterPro" id="IPR017441">
    <property type="entry name" value="Protein_kinase_ATP_BS"/>
</dbReference>
<dbReference type="OrthoDB" id="25592at2759"/>
<feature type="domain" description="Protein kinase" evidence="7">
    <location>
        <begin position="5"/>
        <end position="272"/>
    </location>
</feature>
<gene>
    <name evidence="9" type="primary">LOC108837739</name>
</gene>
<dbReference type="InterPro" id="IPR000719">
    <property type="entry name" value="Prot_kinase_dom"/>
</dbReference>
<keyword evidence="1" id="KW-0808">Transferase</keyword>
<dbReference type="InterPro" id="IPR011009">
    <property type="entry name" value="Kinase-like_dom_sf"/>
</dbReference>
<dbReference type="PROSITE" id="PS50011">
    <property type="entry name" value="PROTEIN_KINASE_DOM"/>
    <property type="match status" value="1"/>
</dbReference>
<name>A0A6J0M3N5_RAPSA</name>
<dbReference type="GO" id="GO:0005524">
    <property type="term" value="F:ATP binding"/>
    <property type="evidence" value="ECO:0007669"/>
    <property type="project" value="UniProtKB-UniRule"/>
</dbReference>
<dbReference type="PANTHER" id="PTHR48011">
    <property type="entry name" value="CCR4-NOT TRANSCRIPTIONAL COMPLEX SUBUNIT CAF120-RELATED"/>
    <property type="match status" value="1"/>
</dbReference>
<organism evidence="8 9">
    <name type="scientific">Raphanus sativus</name>
    <name type="common">Radish</name>
    <name type="synonym">Raphanus raphanistrum var. sativus</name>
    <dbReference type="NCBI Taxonomy" id="3726"/>
    <lineage>
        <taxon>Eukaryota</taxon>
        <taxon>Viridiplantae</taxon>
        <taxon>Streptophyta</taxon>
        <taxon>Embryophyta</taxon>
        <taxon>Tracheophyta</taxon>
        <taxon>Spermatophyta</taxon>
        <taxon>Magnoliopsida</taxon>
        <taxon>eudicotyledons</taxon>
        <taxon>Gunneridae</taxon>
        <taxon>Pentapetalae</taxon>
        <taxon>rosids</taxon>
        <taxon>malvids</taxon>
        <taxon>Brassicales</taxon>
        <taxon>Brassicaceae</taxon>
        <taxon>Brassiceae</taxon>
        <taxon>Raphanus</taxon>
    </lineage>
</organism>
<evidence type="ECO:0000259" key="7">
    <source>
        <dbReference type="PROSITE" id="PS50011"/>
    </source>
</evidence>
<dbReference type="KEGG" id="rsz:108837739"/>
<dbReference type="Gene3D" id="3.30.200.20">
    <property type="entry name" value="Phosphorylase Kinase, domain 1"/>
    <property type="match status" value="1"/>
</dbReference>
<accession>A0A6J0M3N5</accession>
<dbReference type="InterPro" id="IPR052751">
    <property type="entry name" value="Plant_MAPKKK"/>
</dbReference>
<evidence type="ECO:0000313" key="8">
    <source>
        <dbReference type="Proteomes" id="UP000504610"/>
    </source>
</evidence>
<comment type="similarity">
    <text evidence="6">Belongs to the protein kinase superfamily.</text>
</comment>
<evidence type="ECO:0000313" key="9">
    <source>
        <dbReference type="RefSeq" id="XP_018466261.2"/>
    </source>
</evidence>